<reference evidence="1 2" key="1">
    <citation type="submission" date="2011-11" db="EMBL/GenBank/DDBJ databases">
        <title>Complete genome sequence of thermophilic Geobacillus thermoleovorans CCB_US3_UF5.</title>
        <authorList>
            <person name="Muhd Sakaff M.K.L."/>
            <person name="Abdul Rahman A.Y."/>
            <person name="Saito J.A."/>
            <person name="Hou S."/>
            <person name="Alam M."/>
        </authorList>
    </citation>
    <scope>NUCLEOTIDE SEQUENCE [LARGE SCALE GENOMIC DNA]</scope>
    <source>
        <strain evidence="1 2">CCB_US3_UF5</strain>
    </source>
</reference>
<dbReference type="Proteomes" id="UP000005636">
    <property type="component" value="Chromosome"/>
</dbReference>
<evidence type="ECO:0000313" key="2">
    <source>
        <dbReference type="Proteomes" id="UP000005636"/>
    </source>
</evidence>
<evidence type="ECO:0000313" key="1">
    <source>
        <dbReference type="EMBL" id="AEV17743.1"/>
    </source>
</evidence>
<name>A0ABM5MDH6_GEOTH</name>
<accession>A0ABM5MDH6</accession>
<gene>
    <name evidence="1" type="ORF">GTCCBUS3UF5_4180</name>
</gene>
<protein>
    <submittedName>
        <fullName evidence="1">Uncharacterized protein</fullName>
    </submittedName>
</protein>
<keyword evidence="2" id="KW-1185">Reference proteome</keyword>
<organism evidence="1 2">
    <name type="scientific">Geobacillus thermoleovorans CCB_US3_UF5</name>
    <dbReference type="NCBI Taxonomy" id="1111068"/>
    <lineage>
        <taxon>Bacteria</taxon>
        <taxon>Bacillati</taxon>
        <taxon>Bacillota</taxon>
        <taxon>Bacilli</taxon>
        <taxon>Bacillales</taxon>
        <taxon>Anoxybacillaceae</taxon>
        <taxon>Geobacillus</taxon>
        <taxon>Geobacillus thermoleovorans group</taxon>
    </lineage>
</organism>
<sequence length="39" mass="4945">MPKMRNILFFIPWHKHYVWIERFLTLNLTDMDMDESIYV</sequence>
<proteinExistence type="predicted"/>
<dbReference type="EMBL" id="CP003125">
    <property type="protein sequence ID" value="AEV17743.1"/>
    <property type="molecule type" value="Genomic_DNA"/>
</dbReference>